<dbReference type="EMBL" id="VMQU01000105">
    <property type="protein sequence ID" value="TVS85102.1"/>
    <property type="molecule type" value="Genomic_DNA"/>
</dbReference>
<feature type="domain" description="LytR/CpsA/Psr regulator C-terminal" evidence="2">
    <location>
        <begin position="22"/>
        <end position="106"/>
    </location>
</feature>
<dbReference type="PANTHER" id="PTHR33392">
    <property type="entry name" value="POLYISOPRENYL-TEICHOIC ACID--PEPTIDOGLYCAN TEICHOIC ACID TRANSFERASE TAGU"/>
    <property type="match status" value="1"/>
</dbReference>
<dbReference type="PANTHER" id="PTHR33392:SF6">
    <property type="entry name" value="POLYISOPRENYL-TEICHOIC ACID--PEPTIDOGLYCAN TEICHOIC ACID TRANSFERASE TAGU"/>
    <property type="match status" value="1"/>
</dbReference>
<feature type="non-terminal residue" evidence="3">
    <location>
        <position position="1"/>
    </location>
</feature>
<gene>
    <name evidence="3" type="ORF">FPZ47_20415</name>
</gene>
<feature type="compositionally biased region" description="Polar residues" evidence="1">
    <location>
        <begin position="139"/>
        <end position="149"/>
    </location>
</feature>
<dbReference type="AlphaFoldDB" id="A0A557XHG0"/>
<evidence type="ECO:0000259" key="2">
    <source>
        <dbReference type="Pfam" id="PF13399"/>
    </source>
</evidence>
<protein>
    <submittedName>
        <fullName evidence="3">LytR family transcriptional regulator</fullName>
    </submittedName>
</protein>
<dbReference type="RefSeq" id="WP_144951235.1">
    <property type="nucleotide sequence ID" value="NZ_VMQU01000105.1"/>
</dbReference>
<proteinExistence type="predicted"/>
<sequence length="149" mass="15476">AKTPAPSPEIRREQVTTTSPREVTVRVSNATAKSGLAAAATTQLKRDGFNVMTPDDYPSALKATTVFFSPGNEQAAATVASAFATSKVHRVSGYGQVVQVVLGPDFNSVADPPPTGSPVSVQIERSSGDTPTKLPEDLTVTNAADTTCE</sequence>
<evidence type="ECO:0000313" key="3">
    <source>
        <dbReference type="EMBL" id="TVS85102.1"/>
    </source>
</evidence>
<dbReference type="InterPro" id="IPR050922">
    <property type="entry name" value="LytR/CpsA/Psr_CW_biosynth"/>
</dbReference>
<feature type="region of interest" description="Disordered" evidence="1">
    <location>
        <begin position="108"/>
        <end position="149"/>
    </location>
</feature>
<dbReference type="Pfam" id="PF13399">
    <property type="entry name" value="LytR_C"/>
    <property type="match status" value="1"/>
</dbReference>
<accession>A0A557XHG0</accession>
<evidence type="ECO:0000256" key="1">
    <source>
        <dbReference type="SAM" id="MobiDB-lite"/>
    </source>
</evidence>
<dbReference type="Gene3D" id="3.30.70.2390">
    <property type="match status" value="1"/>
</dbReference>
<evidence type="ECO:0000313" key="4">
    <source>
        <dbReference type="Proteomes" id="UP000320513"/>
    </source>
</evidence>
<comment type="caution">
    <text evidence="3">The sequence shown here is derived from an EMBL/GenBank/DDBJ whole genome shotgun (WGS) entry which is preliminary data.</text>
</comment>
<feature type="region of interest" description="Disordered" evidence="1">
    <location>
        <begin position="1"/>
        <end position="20"/>
    </location>
</feature>
<name>A0A557XHG0_9MYCO</name>
<dbReference type="Proteomes" id="UP000320513">
    <property type="component" value="Unassembled WGS sequence"/>
</dbReference>
<dbReference type="InterPro" id="IPR027381">
    <property type="entry name" value="LytR/CpsA/Psr_C"/>
</dbReference>
<keyword evidence="4" id="KW-1185">Reference proteome</keyword>
<organism evidence="3 4">
    <name type="scientific">Mycobacterium helveticum</name>
    <dbReference type="NCBI Taxonomy" id="2592811"/>
    <lineage>
        <taxon>Bacteria</taxon>
        <taxon>Bacillati</taxon>
        <taxon>Actinomycetota</taxon>
        <taxon>Actinomycetes</taxon>
        <taxon>Mycobacteriales</taxon>
        <taxon>Mycobacteriaceae</taxon>
        <taxon>Mycobacterium</taxon>
    </lineage>
</organism>
<reference evidence="3 4" key="1">
    <citation type="submission" date="2019-07" db="EMBL/GenBank/DDBJ databases">
        <title>New Mycobacterium species.</title>
        <authorList>
            <person name="Tortoli E."/>
            <person name="Ghielmetti G."/>
            <person name="Friedel U."/>
            <person name="Trovato A."/>
        </authorList>
    </citation>
    <scope>NUCLEOTIDE SEQUENCE [LARGE SCALE GENOMIC DNA]</scope>
    <source>
        <strain evidence="3 4">16-83</strain>
    </source>
</reference>
<feature type="compositionally biased region" description="Polar residues" evidence="1">
    <location>
        <begin position="117"/>
        <end position="130"/>
    </location>
</feature>